<dbReference type="Proteomes" id="UP001501176">
    <property type="component" value="Unassembled WGS sequence"/>
</dbReference>
<accession>A0ABN0U4G0</accession>
<dbReference type="EMBL" id="BAAAFN010000021">
    <property type="protein sequence ID" value="GAA0238222.1"/>
    <property type="molecule type" value="Genomic_DNA"/>
</dbReference>
<comment type="caution">
    <text evidence="1">The sequence shown here is derived from an EMBL/GenBank/DDBJ whole genome shotgun (WGS) entry which is preliminary data.</text>
</comment>
<protein>
    <submittedName>
        <fullName evidence="1">Uncharacterized protein</fullName>
    </submittedName>
</protein>
<evidence type="ECO:0000313" key="1">
    <source>
        <dbReference type="EMBL" id="GAA0238222.1"/>
    </source>
</evidence>
<keyword evidence="2" id="KW-1185">Reference proteome</keyword>
<gene>
    <name evidence="1" type="ORF">GCM10009125_28830</name>
</gene>
<organism evidence="1 2">
    <name type="scientific">Castellaniella daejeonensis</name>
    <dbReference type="NCBI Taxonomy" id="659013"/>
    <lineage>
        <taxon>Bacteria</taxon>
        <taxon>Pseudomonadati</taxon>
        <taxon>Pseudomonadota</taxon>
        <taxon>Betaproteobacteria</taxon>
        <taxon>Burkholderiales</taxon>
        <taxon>Alcaligenaceae</taxon>
        <taxon>Castellaniella</taxon>
    </lineage>
</organism>
<reference evidence="1 2" key="1">
    <citation type="journal article" date="2019" name="Int. J. Syst. Evol. Microbiol.">
        <title>The Global Catalogue of Microorganisms (GCM) 10K type strain sequencing project: providing services to taxonomists for standard genome sequencing and annotation.</title>
        <authorList>
            <consortium name="The Broad Institute Genomics Platform"/>
            <consortium name="The Broad Institute Genome Sequencing Center for Infectious Disease"/>
            <person name="Wu L."/>
            <person name="Ma J."/>
        </authorList>
    </citation>
    <scope>NUCLEOTIDE SEQUENCE [LARGE SCALE GENOMIC DNA]</scope>
    <source>
        <strain evidence="1 2">JCM 16240</strain>
    </source>
</reference>
<evidence type="ECO:0000313" key="2">
    <source>
        <dbReference type="Proteomes" id="UP001501176"/>
    </source>
</evidence>
<proteinExistence type="predicted"/>
<name>A0ABN0U4G0_9BURK</name>
<sequence>MIKQELSDVFRLLENCGVLMDDPCVAADRINYIVENGIADWWNQDEIQSSVKYFRERVACVSDDFMGQWMRVLSV</sequence>